<dbReference type="PANTHER" id="PTHR21624:SF1">
    <property type="entry name" value="ALKYLGLYCEROL MONOOXYGENASE"/>
    <property type="match status" value="1"/>
</dbReference>
<dbReference type="OrthoDB" id="6354873at2759"/>
<dbReference type="GO" id="GO:0005506">
    <property type="term" value="F:iron ion binding"/>
    <property type="evidence" value="ECO:0007669"/>
    <property type="project" value="InterPro"/>
</dbReference>
<evidence type="ECO:0000256" key="4">
    <source>
        <dbReference type="ARBA" id="ARBA00023002"/>
    </source>
</evidence>
<sequence>MEVVMRRLGSLLYLVEPNATTFQYPDQVPDYVTEAIPLFVIITALEFAVLWWQGRPERVNDAFSNIGIGIVHEATRIPQSGGASGVLPLPEGGPEERCSVIHEQLCFRVHEQRFSNAFYEYQWRCLQLNILWAVHQVHHSSENYNLTTGFRLSALQKLAHFGFYQPLALLGIPLPAVLVHTGLNYLFQFWIHNTFIGRLGPLEYVIATPSFHRVHHGKQWRRRIHNITMRSLN</sequence>
<comment type="subcellular location">
    <subcellularLocation>
        <location evidence="1">Endomembrane system</location>
        <topology evidence="1">Multi-pass membrane protein</topology>
    </subcellularLocation>
</comment>
<reference evidence="8 9" key="1">
    <citation type="submission" date="2019-05" db="EMBL/GenBank/DDBJ databases">
        <title>Another draft genome of Portunus trituberculatus and its Hox gene families provides insights of decapod evolution.</title>
        <authorList>
            <person name="Jeong J.-H."/>
            <person name="Song I."/>
            <person name="Kim S."/>
            <person name="Choi T."/>
            <person name="Kim D."/>
            <person name="Ryu S."/>
            <person name="Kim W."/>
        </authorList>
    </citation>
    <scope>NUCLEOTIDE SEQUENCE [LARGE SCALE GENOMIC DNA]</scope>
    <source>
        <tissue evidence="8">Muscle</tissue>
    </source>
</reference>
<evidence type="ECO:0000256" key="6">
    <source>
        <dbReference type="ARBA" id="ARBA00023136"/>
    </source>
</evidence>
<proteinExistence type="predicted"/>
<evidence type="ECO:0000256" key="1">
    <source>
        <dbReference type="ARBA" id="ARBA00004127"/>
    </source>
</evidence>
<keyword evidence="9" id="KW-1185">Reference proteome</keyword>
<keyword evidence="2" id="KW-0812">Transmembrane</keyword>
<keyword evidence="8" id="KW-0503">Monooxygenase</keyword>
<evidence type="ECO:0000256" key="5">
    <source>
        <dbReference type="ARBA" id="ARBA00023098"/>
    </source>
</evidence>
<dbReference type="Proteomes" id="UP000324222">
    <property type="component" value="Unassembled WGS sequence"/>
</dbReference>
<dbReference type="GO" id="GO:0005783">
    <property type="term" value="C:endoplasmic reticulum"/>
    <property type="evidence" value="ECO:0007669"/>
    <property type="project" value="TreeGrafter"/>
</dbReference>
<dbReference type="GO" id="GO:0016020">
    <property type="term" value="C:membrane"/>
    <property type="evidence" value="ECO:0007669"/>
    <property type="project" value="GOC"/>
</dbReference>
<dbReference type="GO" id="GO:0008610">
    <property type="term" value="P:lipid biosynthetic process"/>
    <property type="evidence" value="ECO:0007669"/>
    <property type="project" value="InterPro"/>
</dbReference>
<evidence type="ECO:0000259" key="7">
    <source>
        <dbReference type="Pfam" id="PF04116"/>
    </source>
</evidence>
<accession>A0A5B7F7D1</accession>
<dbReference type="GO" id="GO:0006643">
    <property type="term" value="P:membrane lipid metabolic process"/>
    <property type="evidence" value="ECO:0007669"/>
    <property type="project" value="TreeGrafter"/>
</dbReference>
<dbReference type="InterPro" id="IPR006694">
    <property type="entry name" value="Fatty_acid_hydroxylase"/>
</dbReference>
<dbReference type="EMBL" id="VSRR010005061">
    <property type="protein sequence ID" value="MPC41447.1"/>
    <property type="molecule type" value="Genomic_DNA"/>
</dbReference>
<gene>
    <name evidence="8" type="primary">Agmo_0</name>
    <name evidence="8" type="ORF">E2C01_035041</name>
</gene>
<comment type="caution">
    <text evidence="8">The sequence shown here is derived from an EMBL/GenBank/DDBJ whole genome shotgun (WGS) entry which is preliminary data.</text>
</comment>
<dbReference type="Pfam" id="PF04116">
    <property type="entry name" value="FA_hydroxylase"/>
    <property type="match status" value="1"/>
</dbReference>
<evidence type="ECO:0000256" key="2">
    <source>
        <dbReference type="ARBA" id="ARBA00022692"/>
    </source>
</evidence>
<evidence type="ECO:0000256" key="3">
    <source>
        <dbReference type="ARBA" id="ARBA00022989"/>
    </source>
</evidence>
<dbReference type="PANTHER" id="PTHR21624">
    <property type="entry name" value="STEROL DESATURASE-RELATED PROTEIN"/>
    <property type="match status" value="1"/>
</dbReference>
<evidence type="ECO:0000313" key="9">
    <source>
        <dbReference type="Proteomes" id="UP000324222"/>
    </source>
</evidence>
<keyword evidence="3" id="KW-1133">Transmembrane helix</keyword>
<protein>
    <submittedName>
        <fullName evidence="8">Alkylglycerol monooxygenase</fullName>
    </submittedName>
</protein>
<keyword evidence="6" id="KW-0472">Membrane</keyword>
<dbReference type="GO" id="GO:0050479">
    <property type="term" value="F:glyceryl-ether monooxygenase activity"/>
    <property type="evidence" value="ECO:0007669"/>
    <property type="project" value="TreeGrafter"/>
</dbReference>
<evidence type="ECO:0000313" key="8">
    <source>
        <dbReference type="EMBL" id="MPC41447.1"/>
    </source>
</evidence>
<organism evidence="8 9">
    <name type="scientific">Portunus trituberculatus</name>
    <name type="common">Swimming crab</name>
    <name type="synonym">Neptunus trituberculatus</name>
    <dbReference type="NCBI Taxonomy" id="210409"/>
    <lineage>
        <taxon>Eukaryota</taxon>
        <taxon>Metazoa</taxon>
        <taxon>Ecdysozoa</taxon>
        <taxon>Arthropoda</taxon>
        <taxon>Crustacea</taxon>
        <taxon>Multicrustacea</taxon>
        <taxon>Malacostraca</taxon>
        <taxon>Eumalacostraca</taxon>
        <taxon>Eucarida</taxon>
        <taxon>Decapoda</taxon>
        <taxon>Pleocyemata</taxon>
        <taxon>Brachyura</taxon>
        <taxon>Eubrachyura</taxon>
        <taxon>Portunoidea</taxon>
        <taxon>Portunidae</taxon>
        <taxon>Portuninae</taxon>
        <taxon>Portunus</taxon>
    </lineage>
</organism>
<dbReference type="InterPro" id="IPR051689">
    <property type="entry name" value="Sterol_desaturase/TMEM195"/>
</dbReference>
<keyword evidence="5" id="KW-0443">Lipid metabolism</keyword>
<dbReference type="AlphaFoldDB" id="A0A5B7F7D1"/>
<name>A0A5B7F7D1_PORTR</name>
<keyword evidence="4" id="KW-0560">Oxidoreductase</keyword>
<feature type="domain" description="Fatty acid hydroxylase" evidence="7">
    <location>
        <begin position="129"/>
        <end position="219"/>
    </location>
</feature>